<dbReference type="PRINTS" id="PR00019">
    <property type="entry name" value="LEURICHRPT"/>
</dbReference>
<dbReference type="Pfam" id="PF12799">
    <property type="entry name" value="LRR_4"/>
    <property type="match status" value="1"/>
</dbReference>
<dbReference type="PANTHER" id="PTHR15454">
    <property type="entry name" value="NISCHARIN RELATED"/>
    <property type="match status" value="1"/>
</dbReference>
<sequence>MTTVRSSARAGSRDRAGAVLAFKRTGRRIGARSIEGRVGSNLMVVEDGDADGSASGTAVASNVSIGGNSDPKIETPAVNMVAATNPSEAPETENASTTEGLVEEDAVLDLTSSQLHTLKDTDLPATLVELDLTANRLTELDERIGHMTRLKKLSLRQNLLEDSAIEDLNKWPAIQGLEELVVRDNRLARIPVVSPLKKLVIFDVSFNKITSMEGVSKLSPTLREIYLSSNAIPRIEELDHLEELQILELGFNKVRKMDGLQKLTKLKELWLGRNRITSVNMCGLTSLTRVSVQSNHLTSMRGFEACVLLEELYLSHNKIAEMEGLSSLTKLRILDVSSNKLETVKDLENLKQLEDLWLNDNNIPTLEGIEAGLQGVKNSLTVIYLERNPCARNNPEYTSKLRKMLPKLVQIDCQFFD</sequence>
<keyword evidence="1" id="KW-0433">Leucine-rich repeat</keyword>
<organism evidence="4 5">
    <name type="scientific">Riccia sorocarpa</name>
    <dbReference type="NCBI Taxonomy" id="122646"/>
    <lineage>
        <taxon>Eukaryota</taxon>
        <taxon>Viridiplantae</taxon>
        <taxon>Streptophyta</taxon>
        <taxon>Embryophyta</taxon>
        <taxon>Marchantiophyta</taxon>
        <taxon>Marchantiopsida</taxon>
        <taxon>Marchantiidae</taxon>
        <taxon>Marchantiales</taxon>
        <taxon>Ricciaceae</taxon>
        <taxon>Riccia</taxon>
    </lineage>
</organism>
<dbReference type="InterPro" id="IPR025875">
    <property type="entry name" value="Leu-rich_rpt_4"/>
</dbReference>
<accession>A0ABD3GLT4</accession>
<feature type="compositionally biased region" description="Polar residues" evidence="3">
    <location>
        <begin position="54"/>
        <end position="67"/>
    </location>
</feature>
<dbReference type="InterPro" id="IPR003591">
    <property type="entry name" value="Leu-rich_rpt_typical-subtyp"/>
</dbReference>
<evidence type="ECO:0000313" key="4">
    <source>
        <dbReference type="EMBL" id="KAL3679898.1"/>
    </source>
</evidence>
<dbReference type="EMBL" id="JBJQOH010000007">
    <property type="protein sequence ID" value="KAL3679898.1"/>
    <property type="molecule type" value="Genomic_DNA"/>
</dbReference>
<comment type="caution">
    <text evidence="4">The sequence shown here is derived from an EMBL/GenBank/DDBJ whole genome shotgun (WGS) entry which is preliminary data.</text>
</comment>
<dbReference type="SMART" id="SM00369">
    <property type="entry name" value="LRR_TYP"/>
    <property type="match status" value="6"/>
</dbReference>
<evidence type="ECO:0000256" key="2">
    <source>
        <dbReference type="ARBA" id="ARBA00022737"/>
    </source>
</evidence>
<feature type="region of interest" description="Disordered" evidence="3">
    <location>
        <begin position="49"/>
        <end position="72"/>
    </location>
</feature>
<dbReference type="Gene3D" id="3.80.10.10">
    <property type="entry name" value="Ribonuclease Inhibitor"/>
    <property type="match status" value="3"/>
</dbReference>
<evidence type="ECO:0000313" key="5">
    <source>
        <dbReference type="Proteomes" id="UP001633002"/>
    </source>
</evidence>
<dbReference type="SUPFAM" id="SSF52058">
    <property type="entry name" value="L domain-like"/>
    <property type="match status" value="1"/>
</dbReference>
<evidence type="ECO:0000256" key="3">
    <source>
        <dbReference type="SAM" id="MobiDB-lite"/>
    </source>
</evidence>
<proteinExistence type="predicted"/>
<keyword evidence="5" id="KW-1185">Reference proteome</keyword>
<evidence type="ECO:0000256" key="1">
    <source>
        <dbReference type="ARBA" id="ARBA00022614"/>
    </source>
</evidence>
<dbReference type="PROSITE" id="PS51450">
    <property type="entry name" value="LRR"/>
    <property type="match status" value="6"/>
</dbReference>
<dbReference type="FunFam" id="3.80.10.10:FF:000312">
    <property type="entry name" value="Protein phosphatases pp1 regulatory subunit, putative"/>
    <property type="match status" value="1"/>
</dbReference>
<dbReference type="InterPro" id="IPR032675">
    <property type="entry name" value="LRR_dom_sf"/>
</dbReference>
<protein>
    <recommendedName>
        <fullName evidence="6">Protein phosphatase 1 regulatory subunit 7</fullName>
    </recommendedName>
</protein>
<dbReference type="PANTHER" id="PTHR15454:SF56">
    <property type="entry name" value="PROTEIN PHOSPHATASE 1 REGULATORY SUBUNIT 7-RELATED"/>
    <property type="match status" value="1"/>
</dbReference>
<reference evidence="4 5" key="1">
    <citation type="submission" date="2024-09" db="EMBL/GenBank/DDBJ databases">
        <title>Chromosome-scale assembly of Riccia sorocarpa.</title>
        <authorList>
            <person name="Paukszto L."/>
        </authorList>
    </citation>
    <scope>NUCLEOTIDE SEQUENCE [LARGE SCALE GENOMIC DNA]</scope>
    <source>
        <strain evidence="4">LP-2024</strain>
        <tissue evidence="4">Aerial parts of the thallus</tissue>
    </source>
</reference>
<evidence type="ECO:0008006" key="6">
    <source>
        <dbReference type="Google" id="ProtNLM"/>
    </source>
</evidence>
<gene>
    <name evidence="4" type="ORF">R1sor_022854</name>
</gene>
<dbReference type="SMART" id="SM00365">
    <property type="entry name" value="LRR_SD22"/>
    <property type="match status" value="10"/>
</dbReference>
<dbReference type="Proteomes" id="UP001633002">
    <property type="component" value="Unassembled WGS sequence"/>
</dbReference>
<dbReference type="AlphaFoldDB" id="A0ABD3GLT4"/>
<name>A0ABD3GLT4_9MARC</name>
<dbReference type="InterPro" id="IPR001611">
    <property type="entry name" value="Leu-rich_rpt"/>
</dbReference>
<keyword evidence="2" id="KW-0677">Repeat</keyword>